<evidence type="ECO:0000313" key="2">
    <source>
        <dbReference type="Proteomes" id="UP001249851"/>
    </source>
</evidence>
<dbReference type="EMBL" id="JARQWQ010000120">
    <property type="protein sequence ID" value="KAK2549828.1"/>
    <property type="molecule type" value="Genomic_DNA"/>
</dbReference>
<dbReference type="AlphaFoldDB" id="A0AAD9UTY7"/>
<gene>
    <name evidence="1" type="ORF">P5673_029650</name>
</gene>
<reference evidence="1" key="1">
    <citation type="journal article" date="2023" name="G3 (Bethesda)">
        <title>Whole genome assembly and annotation of the endangered Caribbean coral Acropora cervicornis.</title>
        <authorList>
            <person name="Selwyn J.D."/>
            <person name="Vollmer S.V."/>
        </authorList>
    </citation>
    <scope>NUCLEOTIDE SEQUENCE</scope>
    <source>
        <strain evidence="1">K2</strain>
    </source>
</reference>
<name>A0AAD9UTY7_ACRCE</name>
<evidence type="ECO:0000313" key="1">
    <source>
        <dbReference type="EMBL" id="KAK2549828.1"/>
    </source>
</evidence>
<comment type="caution">
    <text evidence="1">The sequence shown here is derived from an EMBL/GenBank/DDBJ whole genome shotgun (WGS) entry which is preliminary data.</text>
</comment>
<sequence>MVMERNLQTSFKDSKANLGLLKIEFGNWRSKTVHSQIRVYNPTQRMKSADLTVPETPKSDRKDFPSQDIPSLFNYGQVYNYALESLPVIEENINNTEDEENLHNTGLGLMTDKPFTVGRKYIDSGFVHDLSAIKTNERYFVWAHVWALSADQKETSNAANTFNLQRGGNISSIQYINAVRVLMVVDMLKLNKEKTESMLMGTHQQLSKVQTDSVLLAGTVVLSVSKAKNLNKACQLLMQGAGDQTQKKVVDQYVVFLCSLGDTSAHKSALALSDVKNEVDLIFSRASISSTPVIITQLVIHPAHRGVLGIWWRHSAHDTCRIPVILSKPREERGLSKADLQLVLKEGDIFLPVGSGVLSLRAPRQASILLTPHSELHQKVLQITYRRAKCILGK</sequence>
<proteinExistence type="predicted"/>
<protein>
    <submittedName>
        <fullName evidence="1">Uncharacterized protein</fullName>
    </submittedName>
</protein>
<accession>A0AAD9UTY7</accession>
<keyword evidence="2" id="KW-1185">Reference proteome</keyword>
<dbReference type="Proteomes" id="UP001249851">
    <property type="component" value="Unassembled WGS sequence"/>
</dbReference>
<organism evidence="1 2">
    <name type="scientific">Acropora cervicornis</name>
    <name type="common">Staghorn coral</name>
    <dbReference type="NCBI Taxonomy" id="6130"/>
    <lineage>
        <taxon>Eukaryota</taxon>
        <taxon>Metazoa</taxon>
        <taxon>Cnidaria</taxon>
        <taxon>Anthozoa</taxon>
        <taxon>Hexacorallia</taxon>
        <taxon>Scleractinia</taxon>
        <taxon>Astrocoeniina</taxon>
        <taxon>Acroporidae</taxon>
        <taxon>Acropora</taxon>
    </lineage>
</organism>
<reference evidence="1" key="2">
    <citation type="journal article" date="2023" name="Science">
        <title>Genomic signatures of disease resistance in endangered staghorn corals.</title>
        <authorList>
            <person name="Vollmer S.V."/>
            <person name="Selwyn J.D."/>
            <person name="Despard B.A."/>
            <person name="Roesel C.L."/>
        </authorList>
    </citation>
    <scope>NUCLEOTIDE SEQUENCE</scope>
    <source>
        <strain evidence="1">K2</strain>
    </source>
</reference>